<comment type="pathway">
    <text evidence="1 7">Bacterial outer membrane biogenesis; LPS core biosynthesis.</text>
</comment>
<evidence type="ECO:0000256" key="2">
    <source>
        <dbReference type="ARBA" id="ARBA00012621"/>
    </source>
</evidence>
<proteinExistence type="inferred from homology"/>
<evidence type="ECO:0000256" key="1">
    <source>
        <dbReference type="ARBA" id="ARBA00004713"/>
    </source>
</evidence>
<dbReference type="InterPro" id="IPR039901">
    <property type="entry name" value="Kdotransferase"/>
</dbReference>
<dbReference type="RefSeq" id="WP_243323071.1">
    <property type="nucleotide sequence ID" value="NZ_JAKZMM010000002.1"/>
</dbReference>
<dbReference type="SUPFAM" id="SSF53756">
    <property type="entry name" value="UDP-Glycosyltransferase/glycogen phosphorylase"/>
    <property type="match status" value="1"/>
</dbReference>
<comment type="similarity">
    <text evidence="7">Belongs to the glycosyltransferase group 1 family.</text>
</comment>
<accession>A0ABT0BWS9</accession>
<feature type="domain" description="3-deoxy-D-manno-octulosonic-acid transferase N-terminal" evidence="8">
    <location>
        <begin position="40"/>
        <end position="203"/>
    </location>
</feature>
<dbReference type="GO" id="GO:0016740">
    <property type="term" value="F:transferase activity"/>
    <property type="evidence" value="ECO:0007669"/>
    <property type="project" value="UniProtKB-KW"/>
</dbReference>
<dbReference type="Gene3D" id="3.40.50.2000">
    <property type="entry name" value="Glycogen Phosphorylase B"/>
    <property type="match status" value="1"/>
</dbReference>
<organism evidence="9 10">
    <name type="scientific">Parabacteroides faecalis</name>
    <dbReference type="NCBI Taxonomy" id="2924040"/>
    <lineage>
        <taxon>Bacteria</taxon>
        <taxon>Pseudomonadati</taxon>
        <taxon>Bacteroidota</taxon>
        <taxon>Bacteroidia</taxon>
        <taxon>Bacteroidales</taxon>
        <taxon>Tannerellaceae</taxon>
        <taxon>Parabacteroides</taxon>
    </lineage>
</organism>
<evidence type="ECO:0000256" key="3">
    <source>
        <dbReference type="ARBA" id="ARBA00019077"/>
    </source>
</evidence>
<evidence type="ECO:0000256" key="4">
    <source>
        <dbReference type="ARBA" id="ARBA00022679"/>
    </source>
</evidence>
<protein>
    <recommendedName>
        <fullName evidence="3 7">3-deoxy-D-manno-octulosonic acid transferase</fullName>
        <shortName evidence="7">Kdo transferase</shortName>
        <ecNumber evidence="2 7">2.4.99.12</ecNumber>
    </recommendedName>
    <alternativeName>
        <fullName evidence="5 7">Lipid IV(A) 3-deoxy-D-manno-octulosonic acid transferase</fullName>
    </alternativeName>
</protein>
<dbReference type="InterPro" id="IPR038107">
    <property type="entry name" value="Glycos_transf_N_sf"/>
</dbReference>
<dbReference type="EMBL" id="JAKZMM010000002">
    <property type="protein sequence ID" value="MCJ2379237.1"/>
    <property type="molecule type" value="Genomic_DNA"/>
</dbReference>
<dbReference type="Proteomes" id="UP001165444">
    <property type="component" value="Unassembled WGS sequence"/>
</dbReference>
<dbReference type="EC" id="2.4.99.12" evidence="2 7"/>
<comment type="caution">
    <text evidence="9">The sequence shown here is derived from an EMBL/GenBank/DDBJ whole genome shotgun (WGS) entry which is preliminary data.</text>
</comment>
<keyword evidence="7" id="KW-0472">Membrane</keyword>
<keyword evidence="7" id="KW-0448">Lipopolysaccharide biosynthesis</keyword>
<reference evidence="9 10" key="1">
    <citation type="submission" date="2022-03" db="EMBL/GenBank/DDBJ databases">
        <title>Parabacteroides sp. nov. isolated from swine feces.</title>
        <authorList>
            <person name="Bak J.E."/>
        </authorList>
    </citation>
    <scope>NUCLEOTIDE SEQUENCE [LARGE SCALE GENOMIC DNA]</scope>
    <source>
        <strain evidence="9 10">AGMB00274</strain>
    </source>
</reference>
<dbReference type="PANTHER" id="PTHR42755">
    <property type="entry name" value="3-DEOXY-MANNO-OCTULOSONATE CYTIDYLYLTRANSFERASE"/>
    <property type="match status" value="1"/>
</dbReference>
<evidence type="ECO:0000259" key="8">
    <source>
        <dbReference type="Pfam" id="PF04413"/>
    </source>
</evidence>
<keyword evidence="7" id="KW-1003">Cell membrane</keyword>
<dbReference type="Pfam" id="PF04413">
    <property type="entry name" value="Glycos_transf_N"/>
    <property type="match status" value="1"/>
</dbReference>
<evidence type="ECO:0000313" key="10">
    <source>
        <dbReference type="Proteomes" id="UP001165444"/>
    </source>
</evidence>
<comment type="subcellular location">
    <subcellularLocation>
        <location evidence="7">Cell membrane</location>
    </subcellularLocation>
</comment>
<evidence type="ECO:0000256" key="7">
    <source>
        <dbReference type="RuleBase" id="RU365103"/>
    </source>
</evidence>
<evidence type="ECO:0000256" key="6">
    <source>
        <dbReference type="ARBA" id="ARBA00049183"/>
    </source>
</evidence>
<dbReference type="InterPro" id="IPR007507">
    <property type="entry name" value="Glycos_transf_N"/>
</dbReference>
<name>A0ABT0BWS9_9BACT</name>
<keyword evidence="4 7" id="KW-0808">Transferase</keyword>
<gene>
    <name evidence="9" type="ORF">MUN53_01160</name>
</gene>
<sequence length="415" mass="47546">MYSLIIHLYSLIIELIAPFHKKARTMRLGQWRTNQILRSQIQPGEKYIWFHAASLGEFEQGRPMMEKIKAQYPQYKILLTFFSPSGYEVRKNYAGADVICYLPFDTPYRVNKFLKLAHPVAAVFIKYEFWGNYLAALKKRNIPVYIISAIFRPDQLFFQWFGAPYRKMLHHFTHLYVQDERSKELLAEYGIHDVTVTGDTRFDRVQEVRNQAKDLPLIDKFVHNEKGEKLLTLVAGSSWPQDEQVIIPYFNKQERIKLIIAPHEIHQSHLVSIAALLERPFIRLSEVRSEKDLEGKDCLIIDSFGLLSSIYRYGEMAYIGGGFGVGIHNTVEAAVYGIPVLFGPNHKKFKEAKDLIAVGGGFCIHSMAEFEDRMNEFITQPEVMQAAGKAAGDFVASQVGATDKILSDILPVLKH</sequence>
<evidence type="ECO:0000313" key="9">
    <source>
        <dbReference type="EMBL" id="MCJ2379237.1"/>
    </source>
</evidence>
<dbReference type="Gene3D" id="3.40.50.11720">
    <property type="entry name" value="3-Deoxy-D-manno-octulosonic-acid transferase, N-terminal domain"/>
    <property type="match status" value="1"/>
</dbReference>
<dbReference type="PANTHER" id="PTHR42755:SF1">
    <property type="entry name" value="3-DEOXY-D-MANNO-OCTULOSONIC ACID TRANSFERASE, MITOCHONDRIAL-RELATED"/>
    <property type="match status" value="1"/>
</dbReference>
<comment type="function">
    <text evidence="7">Involved in lipopolysaccharide (LPS) biosynthesis. Catalyzes the transfer of 3-deoxy-D-manno-octulosonate (Kdo) residue(s) from CMP-Kdo to lipid IV(A), the tetraacyldisaccharide-1,4'-bisphosphate precursor of lipid A.</text>
</comment>
<comment type="catalytic activity">
    <reaction evidence="6 7">
        <text>lipid IVA (E. coli) + CMP-3-deoxy-beta-D-manno-octulosonate = alpha-Kdo-(2-&gt;6)-lipid IVA (E. coli) + CMP + H(+)</text>
        <dbReference type="Rhea" id="RHEA:28066"/>
        <dbReference type="ChEBI" id="CHEBI:15378"/>
        <dbReference type="ChEBI" id="CHEBI:58603"/>
        <dbReference type="ChEBI" id="CHEBI:60364"/>
        <dbReference type="ChEBI" id="CHEBI:60377"/>
        <dbReference type="ChEBI" id="CHEBI:85987"/>
        <dbReference type="EC" id="2.4.99.12"/>
    </reaction>
</comment>
<keyword evidence="10" id="KW-1185">Reference proteome</keyword>
<evidence type="ECO:0000256" key="5">
    <source>
        <dbReference type="ARBA" id="ARBA00031445"/>
    </source>
</evidence>